<accession>N1PQA4</accession>
<dbReference type="Proteomes" id="UP000016933">
    <property type="component" value="Unassembled WGS sequence"/>
</dbReference>
<dbReference type="OrthoDB" id="2922289at2759"/>
<evidence type="ECO:0000313" key="1">
    <source>
        <dbReference type="EMBL" id="EME45606.1"/>
    </source>
</evidence>
<dbReference type="STRING" id="675120.N1PQA4"/>
<organism evidence="1 2">
    <name type="scientific">Dothistroma septosporum (strain NZE10 / CBS 128990)</name>
    <name type="common">Red band needle blight fungus</name>
    <name type="synonym">Mycosphaerella pini</name>
    <dbReference type="NCBI Taxonomy" id="675120"/>
    <lineage>
        <taxon>Eukaryota</taxon>
        <taxon>Fungi</taxon>
        <taxon>Dikarya</taxon>
        <taxon>Ascomycota</taxon>
        <taxon>Pezizomycotina</taxon>
        <taxon>Dothideomycetes</taxon>
        <taxon>Dothideomycetidae</taxon>
        <taxon>Mycosphaerellales</taxon>
        <taxon>Mycosphaerellaceae</taxon>
        <taxon>Dothistroma</taxon>
    </lineage>
</organism>
<reference evidence="1 2" key="2">
    <citation type="journal article" date="2012" name="PLoS Pathog.">
        <title>Diverse lifestyles and strategies of plant pathogenesis encoded in the genomes of eighteen Dothideomycetes fungi.</title>
        <authorList>
            <person name="Ohm R.A."/>
            <person name="Feau N."/>
            <person name="Henrissat B."/>
            <person name="Schoch C.L."/>
            <person name="Horwitz B.A."/>
            <person name="Barry K.W."/>
            <person name="Condon B.J."/>
            <person name="Copeland A.C."/>
            <person name="Dhillon B."/>
            <person name="Glaser F."/>
            <person name="Hesse C.N."/>
            <person name="Kosti I."/>
            <person name="LaButti K."/>
            <person name="Lindquist E.A."/>
            <person name="Lucas S."/>
            <person name="Salamov A.A."/>
            <person name="Bradshaw R.E."/>
            <person name="Ciuffetti L."/>
            <person name="Hamelin R.C."/>
            <person name="Kema G.H.J."/>
            <person name="Lawrence C."/>
            <person name="Scott J.A."/>
            <person name="Spatafora J.W."/>
            <person name="Turgeon B.G."/>
            <person name="de Wit P.J.G.M."/>
            <person name="Zhong S."/>
            <person name="Goodwin S.B."/>
            <person name="Grigoriev I.V."/>
        </authorList>
    </citation>
    <scope>NUCLEOTIDE SEQUENCE [LARGE SCALE GENOMIC DNA]</scope>
    <source>
        <strain evidence="2">NZE10 / CBS 128990</strain>
    </source>
</reference>
<dbReference type="EMBL" id="KB446538">
    <property type="protein sequence ID" value="EME45606.1"/>
    <property type="molecule type" value="Genomic_DNA"/>
</dbReference>
<gene>
    <name evidence="1" type="ORF">DOTSEDRAFT_71340</name>
</gene>
<dbReference type="eggNOG" id="ENOG502SJ1Z">
    <property type="taxonomic scope" value="Eukaryota"/>
</dbReference>
<reference evidence="2" key="1">
    <citation type="journal article" date="2012" name="PLoS Genet.">
        <title>The genomes of the fungal plant pathogens Cladosporium fulvum and Dothistroma septosporum reveal adaptation to different hosts and lifestyles but also signatures of common ancestry.</title>
        <authorList>
            <person name="de Wit P.J.G.M."/>
            <person name="van der Burgt A."/>
            <person name="Oekmen B."/>
            <person name="Stergiopoulos I."/>
            <person name="Abd-Elsalam K.A."/>
            <person name="Aerts A.L."/>
            <person name="Bahkali A.H."/>
            <person name="Beenen H.G."/>
            <person name="Chettri P."/>
            <person name="Cox M.P."/>
            <person name="Datema E."/>
            <person name="de Vries R.P."/>
            <person name="Dhillon B."/>
            <person name="Ganley A.R."/>
            <person name="Griffiths S.A."/>
            <person name="Guo Y."/>
            <person name="Hamelin R.C."/>
            <person name="Henrissat B."/>
            <person name="Kabir M.S."/>
            <person name="Jashni M.K."/>
            <person name="Kema G."/>
            <person name="Klaubauf S."/>
            <person name="Lapidus A."/>
            <person name="Levasseur A."/>
            <person name="Lindquist E."/>
            <person name="Mehrabi R."/>
            <person name="Ohm R.A."/>
            <person name="Owen T.J."/>
            <person name="Salamov A."/>
            <person name="Schwelm A."/>
            <person name="Schijlen E."/>
            <person name="Sun H."/>
            <person name="van den Burg H.A."/>
            <person name="van Ham R.C.H.J."/>
            <person name="Zhang S."/>
            <person name="Goodwin S.B."/>
            <person name="Grigoriev I.V."/>
            <person name="Collemare J."/>
            <person name="Bradshaw R.E."/>
        </authorList>
    </citation>
    <scope>NUCLEOTIDE SEQUENCE [LARGE SCALE GENOMIC DNA]</scope>
    <source>
        <strain evidence="2">NZE10 / CBS 128990</strain>
    </source>
</reference>
<dbReference type="HOGENOM" id="CLU_2049649_0_0_1"/>
<keyword evidence="2" id="KW-1185">Reference proteome</keyword>
<proteinExistence type="predicted"/>
<name>N1PQA4_DOTSN</name>
<protein>
    <submittedName>
        <fullName evidence="1">Uncharacterized protein</fullName>
    </submittedName>
</protein>
<evidence type="ECO:0000313" key="2">
    <source>
        <dbReference type="Proteomes" id="UP000016933"/>
    </source>
</evidence>
<sequence length="120" mass="13745">MDARRRSLLADIGHANTVIKQHRDLAHKGQNVGSRVEDIWRNLTPTQREIVMRETKSDGVVLEHSRDPSMCNLFHFISEYSLEDMTCGLDHFLDMLKFRATADLLGQVATCDGPHTEYMM</sequence>
<dbReference type="AlphaFoldDB" id="N1PQA4"/>